<keyword evidence="1" id="KW-0732">Signal</keyword>
<dbReference type="EMBL" id="KL142401">
    <property type="protein sequence ID" value="KDR69670.1"/>
    <property type="molecule type" value="Genomic_DNA"/>
</dbReference>
<dbReference type="Proteomes" id="UP000027222">
    <property type="component" value="Unassembled WGS sequence"/>
</dbReference>
<accession>A0A067SFE4</accession>
<organism evidence="2 3">
    <name type="scientific">Galerina marginata (strain CBS 339.88)</name>
    <dbReference type="NCBI Taxonomy" id="685588"/>
    <lineage>
        <taxon>Eukaryota</taxon>
        <taxon>Fungi</taxon>
        <taxon>Dikarya</taxon>
        <taxon>Basidiomycota</taxon>
        <taxon>Agaricomycotina</taxon>
        <taxon>Agaricomycetes</taxon>
        <taxon>Agaricomycetidae</taxon>
        <taxon>Agaricales</taxon>
        <taxon>Agaricineae</taxon>
        <taxon>Strophariaceae</taxon>
        <taxon>Galerina</taxon>
    </lineage>
</organism>
<proteinExistence type="predicted"/>
<evidence type="ECO:0008006" key="4">
    <source>
        <dbReference type="Google" id="ProtNLM"/>
    </source>
</evidence>
<evidence type="ECO:0000313" key="3">
    <source>
        <dbReference type="Proteomes" id="UP000027222"/>
    </source>
</evidence>
<evidence type="ECO:0000313" key="2">
    <source>
        <dbReference type="EMBL" id="KDR69670.1"/>
    </source>
</evidence>
<reference evidence="3" key="1">
    <citation type="journal article" date="2014" name="Proc. Natl. Acad. Sci. U.S.A.">
        <title>Extensive sampling of basidiomycete genomes demonstrates inadequacy of the white-rot/brown-rot paradigm for wood decay fungi.</title>
        <authorList>
            <person name="Riley R."/>
            <person name="Salamov A.A."/>
            <person name="Brown D.W."/>
            <person name="Nagy L.G."/>
            <person name="Floudas D."/>
            <person name="Held B.W."/>
            <person name="Levasseur A."/>
            <person name="Lombard V."/>
            <person name="Morin E."/>
            <person name="Otillar R."/>
            <person name="Lindquist E.A."/>
            <person name="Sun H."/>
            <person name="LaButti K.M."/>
            <person name="Schmutz J."/>
            <person name="Jabbour D."/>
            <person name="Luo H."/>
            <person name="Baker S.E."/>
            <person name="Pisabarro A.G."/>
            <person name="Walton J.D."/>
            <person name="Blanchette R.A."/>
            <person name="Henrissat B."/>
            <person name="Martin F."/>
            <person name="Cullen D."/>
            <person name="Hibbett D.S."/>
            <person name="Grigoriev I.V."/>
        </authorList>
    </citation>
    <scope>NUCLEOTIDE SEQUENCE [LARGE SCALE GENOMIC DNA]</scope>
    <source>
        <strain evidence="3">CBS 339.88</strain>
    </source>
</reference>
<gene>
    <name evidence="2" type="ORF">GALMADRAFT_918240</name>
</gene>
<feature type="chain" id="PRO_5001645694" description="Secreted protein" evidence="1">
    <location>
        <begin position="25"/>
        <end position="90"/>
    </location>
</feature>
<dbReference type="HOGENOM" id="CLU_2441003_0_0_1"/>
<sequence length="90" mass="9552">MLALRMPCCCSYCYCCLCLAPAGASSTSSPDFLGSFLRARLLALSFADAHLRGRAGTGTSIQFLKHKLPSTLLLLVPSVPLTGTGMELEQ</sequence>
<evidence type="ECO:0000256" key="1">
    <source>
        <dbReference type="SAM" id="SignalP"/>
    </source>
</evidence>
<keyword evidence="3" id="KW-1185">Reference proteome</keyword>
<feature type="signal peptide" evidence="1">
    <location>
        <begin position="1"/>
        <end position="24"/>
    </location>
</feature>
<name>A0A067SFE4_GALM3</name>
<dbReference type="AlphaFoldDB" id="A0A067SFE4"/>
<protein>
    <recommendedName>
        <fullName evidence="4">Secreted protein</fullName>
    </recommendedName>
</protein>